<protein>
    <submittedName>
        <fullName evidence="1">Uncharacterized protein</fullName>
    </submittedName>
</protein>
<comment type="caution">
    <text evidence="1">The sequence shown here is derived from an EMBL/GenBank/DDBJ whole genome shotgun (WGS) entry which is preliminary data.</text>
</comment>
<organism evidence="1">
    <name type="scientific">marine sediment metagenome</name>
    <dbReference type="NCBI Taxonomy" id="412755"/>
    <lineage>
        <taxon>unclassified sequences</taxon>
        <taxon>metagenomes</taxon>
        <taxon>ecological metagenomes</taxon>
    </lineage>
</organism>
<name>A0A0F9TAE5_9ZZZZ</name>
<gene>
    <name evidence="1" type="ORF">LCGC14_0415880</name>
</gene>
<sequence length="223" mass="26089">MPNRKKYNKLKLGNKDARAELQPISIRLKKVFWDARNLVTQHDHRHVEKFRDVSEWIPGTDNEHRLPFLFKKDVKRNHATLVSKKFPCSICGGTEECVYFERSTRERTVILCSDTPGPSDAEVPGFVKFMSMYTLYQGGPLAEEETFESLPISKDRDKIRCLFAILSFLIQQWWIVQDKGPDCIERVVTEIQLDRLERMVALGMKKYEIAGHIKIGYWLREVK</sequence>
<dbReference type="EMBL" id="LAZR01000373">
    <property type="protein sequence ID" value="KKN71942.1"/>
    <property type="molecule type" value="Genomic_DNA"/>
</dbReference>
<evidence type="ECO:0000313" key="1">
    <source>
        <dbReference type="EMBL" id="KKN71942.1"/>
    </source>
</evidence>
<proteinExistence type="predicted"/>
<reference evidence="1" key="1">
    <citation type="journal article" date="2015" name="Nature">
        <title>Complex archaea that bridge the gap between prokaryotes and eukaryotes.</title>
        <authorList>
            <person name="Spang A."/>
            <person name="Saw J.H."/>
            <person name="Jorgensen S.L."/>
            <person name="Zaremba-Niedzwiedzka K."/>
            <person name="Martijn J."/>
            <person name="Lind A.E."/>
            <person name="van Eijk R."/>
            <person name="Schleper C."/>
            <person name="Guy L."/>
            <person name="Ettema T.J."/>
        </authorList>
    </citation>
    <scope>NUCLEOTIDE SEQUENCE</scope>
</reference>
<accession>A0A0F9TAE5</accession>
<dbReference type="AlphaFoldDB" id="A0A0F9TAE5"/>